<gene>
    <name evidence="7" type="primary">mraY</name>
    <name evidence="10" type="ORF">FH969_00280</name>
</gene>
<accession>A0A5C5BG33</accession>
<evidence type="ECO:0000313" key="10">
    <source>
        <dbReference type="EMBL" id="TNU77250.1"/>
    </source>
</evidence>
<comment type="cofactor">
    <cofactor evidence="7 9">
        <name>Mg(2+)</name>
        <dbReference type="ChEBI" id="CHEBI:18420"/>
    </cofactor>
</comment>
<keyword evidence="7 9" id="KW-0460">Magnesium</keyword>
<feature type="binding site" evidence="9">
    <location>
        <position position="188"/>
    </location>
    <ligand>
        <name>Mg(2+)</name>
        <dbReference type="ChEBI" id="CHEBI:18420"/>
    </ligand>
</feature>
<organism evidence="10 11">
    <name type="scientific">Miniimonas arenae</name>
    <dbReference type="NCBI Taxonomy" id="676201"/>
    <lineage>
        <taxon>Bacteria</taxon>
        <taxon>Bacillati</taxon>
        <taxon>Actinomycetota</taxon>
        <taxon>Actinomycetes</taxon>
        <taxon>Micrococcales</taxon>
        <taxon>Beutenbergiaceae</taxon>
        <taxon>Miniimonas</taxon>
    </lineage>
</organism>
<dbReference type="GO" id="GO:0046872">
    <property type="term" value="F:metal ion binding"/>
    <property type="evidence" value="ECO:0007669"/>
    <property type="project" value="UniProtKB-KW"/>
</dbReference>
<comment type="catalytic activity">
    <reaction evidence="7">
        <text>UDP-N-acetyl-alpha-D-muramoyl-L-alanyl-gamma-D-glutamyl-meso-2,6-diaminopimeloyl-D-alanyl-D-alanine + di-trans,octa-cis-undecaprenyl phosphate = di-trans,octa-cis-undecaprenyl diphospho-N-acetyl-alpha-D-muramoyl-L-alanyl-D-glutamyl-meso-2,6-diaminopimeloyl-D-alanyl-D-alanine + UMP</text>
        <dbReference type="Rhea" id="RHEA:28386"/>
        <dbReference type="ChEBI" id="CHEBI:57865"/>
        <dbReference type="ChEBI" id="CHEBI:60392"/>
        <dbReference type="ChEBI" id="CHEBI:61386"/>
        <dbReference type="ChEBI" id="CHEBI:61387"/>
        <dbReference type="EC" id="2.7.8.13"/>
    </reaction>
</comment>
<dbReference type="PROSITE" id="PS01347">
    <property type="entry name" value="MRAY_1"/>
    <property type="match status" value="1"/>
</dbReference>
<keyword evidence="7" id="KW-0133">Cell shape</keyword>
<keyword evidence="7" id="KW-0132">Cell division</keyword>
<dbReference type="OrthoDB" id="9805475at2"/>
<keyword evidence="7" id="KW-1003">Cell membrane</keyword>
<dbReference type="NCBIfam" id="TIGR00445">
    <property type="entry name" value="mraY"/>
    <property type="match status" value="1"/>
</dbReference>
<dbReference type="GO" id="GO:0051301">
    <property type="term" value="P:cell division"/>
    <property type="evidence" value="ECO:0007669"/>
    <property type="project" value="UniProtKB-KW"/>
</dbReference>
<dbReference type="GO" id="GO:0009252">
    <property type="term" value="P:peptidoglycan biosynthetic process"/>
    <property type="evidence" value="ECO:0007669"/>
    <property type="project" value="UniProtKB-UniRule"/>
</dbReference>
<dbReference type="PROSITE" id="PS01348">
    <property type="entry name" value="MRAY_2"/>
    <property type="match status" value="1"/>
</dbReference>
<keyword evidence="11" id="KW-1185">Reference proteome</keyword>
<dbReference type="Proteomes" id="UP000313849">
    <property type="component" value="Unassembled WGS sequence"/>
</dbReference>
<keyword evidence="7" id="KW-0961">Cell wall biogenesis/degradation</keyword>
<dbReference type="EMBL" id="VENP01000001">
    <property type="protein sequence ID" value="TNU77250.1"/>
    <property type="molecule type" value="Genomic_DNA"/>
</dbReference>
<feature type="transmembrane region" description="Helical" evidence="7">
    <location>
        <begin position="6"/>
        <end position="27"/>
    </location>
</feature>
<feature type="transmembrane region" description="Helical" evidence="7">
    <location>
        <begin position="236"/>
        <end position="255"/>
    </location>
</feature>
<name>A0A5C5BG33_9MICO</name>
<keyword evidence="3 7" id="KW-0808">Transferase</keyword>
<evidence type="ECO:0000256" key="2">
    <source>
        <dbReference type="ARBA" id="ARBA00005583"/>
    </source>
</evidence>
<dbReference type="InterPro" id="IPR018480">
    <property type="entry name" value="PNAcMuramoyl-5peptid_Trfase_CS"/>
</dbReference>
<dbReference type="GO" id="GO:0005886">
    <property type="term" value="C:plasma membrane"/>
    <property type="evidence" value="ECO:0007669"/>
    <property type="project" value="UniProtKB-SubCell"/>
</dbReference>
<dbReference type="CDD" id="cd06852">
    <property type="entry name" value="GT_MraY"/>
    <property type="match status" value="1"/>
</dbReference>
<evidence type="ECO:0000256" key="1">
    <source>
        <dbReference type="ARBA" id="ARBA00004141"/>
    </source>
</evidence>
<dbReference type="PANTHER" id="PTHR22926:SF5">
    <property type="entry name" value="PHOSPHO-N-ACETYLMURAMOYL-PENTAPEPTIDE-TRANSFERASE HOMOLOG"/>
    <property type="match status" value="1"/>
</dbReference>
<keyword evidence="4 7" id="KW-0812">Transmembrane</keyword>
<feature type="transmembrane region" description="Helical" evidence="7">
    <location>
        <begin position="48"/>
        <end position="68"/>
    </location>
</feature>
<feature type="binding site" evidence="9">
    <location>
        <position position="266"/>
    </location>
    <ligand>
        <name>Mg(2+)</name>
        <dbReference type="ChEBI" id="CHEBI:18420"/>
    </ligand>
</feature>
<protein>
    <recommendedName>
        <fullName evidence="7 8">Phospho-N-acetylmuramoyl-pentapeptide-transferase</fullName>
        <ecNumber evidence="7 8">2.7.8.13</ecNumber>
    </recommendedName>
    <alternativeName>
        <fullName evidence="7">UDP-MurNAc-pentapeptide phosphotransferase</fullName>
    </alternativeName>
</protein>
<evidence type="ECO:0000256" key="5">
    <source>
        <dbReference type="ARBA" id="ARBA00022989"/>
    </source>
</evidence>
<feature type="transmembrane region" description="Helical" evidence="7">
    <location>
        <begin position="288"/>
        <end position="310"/>
    </location>
</feature>
<keyword evidence="5 7" id="KW-1133">Transmembrane helix</keyword>
<keyword evidence="7" id="KW-0573">Peptidoglycan synthesis</keyword>
<keyword evidence="6 7" id="KW-0472">Membrane</keyword>
<keyword evidence="7" id="KW-0131">Cell cycle</keyword>
<comment type="function">
    <text evidence="7">Catalyzes the initial step of the lipid cycle reactions in the biosynthesis of the cell wall peptidoglycan: transfers peptidoglycan precursor phospho-MurNAc-pentapeptide from UDP-MurNAc-pentapeptide onto the lipid carrier undecaprenyl phosphate, yielding undecaprenyl-pyrophosphoryl-MurNAc-pentapeptide, known as lipid I.</text>
</comment>
<feature type="transmembrane region" description="Helical" evidence="7">
    <location>
        <begin position="330"/>
        <end position="359"/>
    </location>
</feature>
<dbReference type="UniPathway" id="UPA00219"/>
<dbReference type="Pfam" id="PF00953">
    <property type="entry name" value="Glycos_transf_4"/>
    <property type="match status" value="1"/>
</dbReference>
<dbReference type="InterPro" id="IPR000715">
    <property type="entry name" value="Glycosyl_transferase_4"/>
</dbReference>
<reference evidence="10 11" key="1">
    <citation type="submission" date="2019-06" db="EMBL/GenBank/DDBJ databases">
        <title>Draft genome sequence of Miniimonas arenae KCTC 19750T isolated from sea sand.</title>
        <authorList>
            <person name="Park S.-J."/>
        </authorList>
    </citation>
    <scope>NUCLEOTIDE SEQUENCE [LARGE SCALE GENOMIC DNA]</scope>
    <source>
        <strain evidence="10 11">KCTC 19750</strain>
    </source>
</reference>
<evidence type="ECO:0000256" key="7">
    <source>
        <dbReference type="HAMAP-Rule" id="MF_00038"/>
    </source>
</evidence>
<feature type="transmembrane region" description="Helical" evidence="7">
    <location>
        <begin position="80"/>
        <end position="100"/>
    </location>
</feature>
<feature type="transmembrane region" description="Helical" evidence="7">
    <location>
        <begin position="161"/>
        <end position="183"/>
    </location>
</feature>
<dbReference type="InterPro" id="IPR003524">
    <property type="entry name" value="PNAcMuramoyl-5peptid_Trfase"/>
</dbReference>
<dbReference type="PANTHER" id="PTHR22926">
    <property type="entry name" value="PHOSPHO-N-ACETYLMURAMOYL-PENTAPEPTIDE-TRANSFERASE"/>
    <property type="match status" value="1"/>
</dbReference>
<dbReference type="GO" id="GO:0071555">
    <property type="term" value="P:cell wall organization"/>
    <property type="evidence" value="ECO:0007669"/>
    <property type="project" value="UniProtKB-KW"/>
</dbReference>
<feature type="transmembrane region" description="Helical" evidence="7">
    <location>
        <begin position="195"/>
        <end position="216"/>
    </location>
</feature>
<feature type="transmembrane region" description="Helical" evidence="7">
    <location>
        <begin position="262"/>
        <end position="282"/>
    </location>
</feature>
<comment type="subcellular location">
    <subcellularLocation>
        <location evidence="7">Cell membrane</location>
        <topology evidence="7">Multi-pass membrane protein</topology>
    </subcellularLocation>
    <subcellularLocation>
        <location evidence="1">Membrane</location>
        <topology evidence="1">Multi-pass membrane protein</topology>
    </subcellularLocation>
</comment>
<dbReference type="RefSeq" id="WP_108719687.1">
    <property type="nucleotide sequence ID" value="NZ_DAMDJA010000298.1"/>
</dbReference>
<comment type="similarity">
    <text evidence="2 7">Belongs to the glycosyltransferase 4 family. MraY subfamily.</text>
</comment>
<sequence length="365" mass="38951">MIPVMVSGGVALAVALFGTPLFIRFLVRRQYGQFIRQDGPTAHYTKRGTPTMGGVVILAATLLGYFVANFVSFLRTGSTPSVSGLLLLFLMVGLGMVGFADDFTKISKQRSLGLSPIAKILGQGGVGVVFALLALQLPNSFGQTPASTGISFIRDLNLDLAMWGSVIGLLLFVVWANFLVTAWSNAVNLTDGLDGLATGVSIFVFGAYVLVTMWQFNQSCQRVLAGPRCYDVRDPLDLAIVTAAIVGACVGFLWWNASPAKIFMGDTGSLALGGALAGLSILTRTELLAVVIGGMFVVIVASSVIQIGFFKISGGRRVFRMAPLHHHFELLGWAEITIVIRFWLIAAVFAAIGVSIYYAEWIASA</sequence>
<keyword evidence="7 9" id="KW-0479">Metal-binding</keyword>
<evidence type="ECO:0000256" key="3">
    <source>
        <dbReference type="ARBA" id="ARBA00022679"/>
    </source>
</evidence>
<proteinExistence type="inferred from homology"/>
<evidence type="ECO:0000256" key="8">
    <source>
        <dbReference type="NCBIfam" id="TIGR00445"/>
    </source>
</evidence>
<dbReference type="HAMAP" id="MF_00038">
    <property type="entry name" value="MraY"/>
    <property type="match status" value="1"/>
</dbReference>
<dbReference type="GO" id="GO:0008360">
    <property type="term" value="P:regulation of cell shape"/>
    <property type="evidence" value="ECO:0007669"/>
    <property type="project" value="UniProtKB-KW"/>
</dbReference>
<evidence type="ECO:0000256" key="4">
    <source>
        <dbReference type="ARBA" id="ARBA00022692"/>
    </source>
</evidence>
<evidence type="ECO:0000256" key="6">
    <source>
        <dbReference type="ARBA" id="ARBA00023136"/>
    </source>
</evidence>
<dbReference type="GO" id="GO:0051992">
    <property type="term" value="F:UDP-N-acetylmuramoyl-L-alanyl-D-glutamyl-meso-2,6-diaminopimelyl-D-alanyl-D-alanine:undecaprenyl-phosphate transferase activity"/>
    <property type="evidence" value="ECO:0007669"/>
    <property type="project" value="RHEA"/>
</dbReference>
<dbReference type="Pfam" id="PF10555">
    <property type="entry name" value="MraY_sig1"/>
    <property type="match status" value="1"/>
</dbReference>
<comment type="caution">
    <text evidence="10">The sequence shown here is derived from an EMBL/GenBank/DDBJ whole genome shotgun (WGS) entry which is preliminary data.</text>
</comment>
<evidence type="ECO:0000313" key="11">
    <source>
        <dbReference type="Proteomes" id="UP000313849"/>
    </source>
</evidence>
<dbReference type="AlphaFoldDB" id="A0A5C5BG33"/>
<dbReference type="EC" id="2.7.8.13" evidence="7 8"/>
<evidence type="ECO:0000256" key="9">
    <source>
        <dbReference type="PIRSR" id="PIRSR600715-1"/>
    </source>
</evidence>
<dbReference type="GO" id="GO:0008963">
    <property type="term" value="F:phospho-N-acetylmuramoyl-pentapeptide-transferase activity"/>
    <property type="evidence" value="ECO:0007669"/>
    <property type="project" value="UniProtKB-UniRule"/>
</dbReference>
<comment type="pathway">
    <text evidence="7">Cell wall biogenesis; peptidoglycan biosynthesis.</text>
</comment>